<evidence type="ECO:0008006" key="4">
    <source>
        <dbReference type="Google" id="ProtNLM"/>
    </source>
</evidence>
<keyword evidence="1" id="KW-0812">Transmembrane</keyword>
<evidence type="ECO:0000313" key="3">
    <source>
        <dbReference type="Proteomes" id="UP000321638"/>
    </source>
</evidence>
<gene>
    <name evidence="2" type="ORF">FHP25_09650</name>
</gene>
<dbReference type="RefSeq" id="WP_147846717.1">
    <property type="nucleotide sequence ID" value="NZ_VDUZ01000008.1"/>
</dbReference>
<organism evidence="2 3">
    <name type="scientific">Vineibacter terrae</name>
    <dbReference type="NCBI Taxonomy" id="2586908"/>
    <lineage>
        <taxon>Bacteria</taxon>
        <taxon>Pseudomonadati</taxon>
        <taxon>Pseudomonadota</taxon>
        <taxon>Alphaproteobacteria</taxon>
        <taxon>Hyphomicrobiales</taxon>
        <taxon>Vineibacter</taxon>
    </lineage>
</organism>
<keyword evidence="1" id="KW-0472">Membrane</keyword>
<name>A0A5C8PR38_9HYPH</name>
<evidence type="ECO:0000256" key="1">
    <source>
        <dbReference type="SAM" id="Phobius"/>
    </source>
</evidence>
<sequence>MLELITLLAALVLCVWTPIEARKVRSGWMRKNFKGDHAEFVVKYRHQLAVMGWVGLTLGILNIGLGALAANEAGFIVKLVVGSIWIVGGGVSLASRRLLNTPRTA</sequence>
<dbReference type="EMBL" id="VDUZ01000008">
    <property type="protein sequence ID" value="TXL77677.1"/>
    <property type="molecule type" value="Genomic_DNA"/>
</dbReference>
<comment type="caution">
    <text evidence="2">The sequence shown here is derived from an EMBL/GenBank/DDBJ whole genome shotgun (WGS) entry which is preliminary data.</text>
</comment>
<dbReference type="OrthoDB" id="7376224at2"/>
<feature type="transmembrane region" description="Helical" evidence="1">
    <location>
        <begin position="75"/>
        <end position="95"/>
    </location>
</feature>
<accession>A0A5C8PR38</accession>
<proteinExistence type="predicted"/>
<reference evidence="2 3" key="1">
    <citation type="submission" date="2019-06" db="EMBL/GenBank/DDBJ databases">
        <title>New taxonomy in bacterial strain CC-CFT640, isolated from vineyard.</title>
        <authorList>
            <person name="Lin S.-Y."/>
            <person name="Tsai C.-F."/>
            <person name="Young C.-C."/>
        </authorList>
    </citation>
    <scope>NUCLEOTIDE SEQUENCE [LARGE SCALE GENOMIC DNA]</scope>
    <source>
        <strain evidence="2 3">CC-CFT640</strain>
    </source>
</reference>
<dbReference type="Proteomes" id="UP000321638">
    <property type="component" value="Unassembled WGS sequence"/>
</dbReference>
<keyword evidence="1" id="KW-1133">Transmembrane helix</keyword>
<evidence type="ECO:0000313" key="2">
    <source>
        <dbReference type="EMBL" id="TXL77677.1"/>
    </source>
</evidence>
<protein>
    <recommendedName>
        <fullName evidence="4">SdpI family protein</fullName>
    </recommendedName>
</protein>
<dbReference type="AlphaFoldDB" id="A0A5C8PR38"/>
<keyword evidence="3" id="KW-1185">Reference proteome</keyword>
<feature type="transmembrane region" description="Helical" evidence="1">
    <location>
        <begin position="45"/>
        <end position="68"/>
    </location>
</feature>